<feature type="coiled-coil region" evidence="1">
    <location>
        <begin position="455"/>
        <end position="482"/>
    </location>
</feature>
<evidence type="ECO:0000256" key="1">
    <source>
        <dbReference type="SAM" id="Coils"/>
    </source>
</evidence>
<evidence type="ECO:0000256" key="2">
    <source>
        <dbReference type="SAM" id="Phobius"/>
    </source>
</evidence>
<evidence type="ECO:0000313" key="5">
    <source>
        <dbReference type="Proteomes" id="UP000178651"/>
    </source>
</evidence>
<name>A0A1G1Z2H7_9BACT</name>
<proteinExistence type="predicted"/>
<dbReference type="PROSITE" id="PS51688">
    <property type="entry name" value="ICA"/>
    <property type="match status" value="1"/>
</dbReference>
<gene>
    <name evidence="4" type="ORF">A3D47_02100</name>
</gene>
<reference evidence="4 5" key="1">
    <citation type="journal article" date="2016" name="Nat. Commun.">
        <title>Thousands of microbial genomes shed light on interconnected biogeochemical processes in an aquifer system.</title>
        <authorList>
            <person name="Anantharaman K."/>
            <person name="Brown C.T."/>
            <person name="Hug L.A."/>
            <person name="Sharon I."/>
            <person name="Castelle C.J."/>
            <person name="Probst A.J."/>
            <person name="Thomas B.C."/>
            <person name="Singh A."/>
            <person name="Wilkins M.J."/>
            <person name="Karaoz U."/>
            <person name="Brodie E.L."/>
            <person name="Williams K.H."/>
            <person name="Hubbard S.S."/>
            <person name="Banfield J.F."/>
        </authorList>
    </citation>
    <scope>NUCLEOTIDE SEQUENCE [LARGE SCALE GENOMIC DNA]</scope>
</reference>
<keyword evidence="2" id="KW-0812">Transmembrane</keyword>
<evidence type="ECO:0000259" key="3">
    <source>
        <dbReference type="PROSITE" id="PS51688"/>
    </source>
</evidence>
<keyword evidence="2" id="KW-0472">Membrane</keyword>
<protein>
    <recommendedName>
        <fullName evidence="3">Peptidase S74 domain-containing protein</fullName>
    </recommendedName>
</protein>
<dbReference type="Proteomes" id="UP000178651">
    <property type="component" value="Unassembled WGS sequence"/>
</dbReference>
<comment type="caution">
    <text evidence="4">The sequence shown here is derived from an EMBL/GenBank/DDBJ whole genome shotgun (WGS) entry which is preliminary data.</text>
</comment>
<sequence length="482" mass="51149">MFKNNFKTGRVIFVYIVFMAFGLVAMYGIALSAFIPPTSSPPTANPTNTISGTRISGDISGRASNVTGTVGISNGGTGVTTANAALNVFLPSQVGQSGKYLTTDGANTSWNVATGSGVGSVSCTSPLTCSGTNPATFSMSQATSIANGWLSATDWNTFNNKLSTSGTAANANLLDGLDSTAFLSTSNDYGRSGVSSTLYESTTPLSSKYVQKSGDTMTGSLTAVNFFDYNNTTYYIDPSFTGYSIYLAGSIGAVGPFYDLGNTSYYVDPAGTSNLSTLCLAGTCRSTWPAAGAEVDTLATVTARGQSTSYWLYSPQFVDYNNSFYQLDPNGISNLSSVQAWSGLNVGGNTYLGQMSTTPVYRLQLPNVANSSGQGIAHTWWIWSSGRWKENITPIENALSKVTQLTGVYFDWKKENGGKHDIGMIAEDVGKVVPEVVTYDENGVDANGMDYGKLSALLVEAIKEQQKQIEDLKSRVQVLENK</sequence>
<organism evidence="4 5">
    <name type="scientific">Candidatus Colwellbacteria bacterium RIFCSPHIGHO2_02_FULL_43_15</name>
    <dbReference type="NCBI Taxonomy" id="1797686"/>
    <lineage>
        <taxon>Bacteria</taxon>
        <taxon>Candidatus Colwelliibacteriota</taxon>
    </lineage>
</organism>
<dbReference type="InterPro" id="IPR030392">
    <property type="entry name" value="S74_ICA"/>
</dbReference>
<accession>A0A1G1Z2H7</accession>
<evidence type="ECO:0000313" key="4">
    <source>
        <dbReference type="EMBL" id="OGY58080.1"/>
    </source>
</evidence>
<keyword evidence="1" id="KW-0175">Coiled coil</keyword>
<dbReference type="EMBL" id="MHIU01000007">
    <property type="protein sequence ID" value="OGY58080.1"/>
    <property type="molecule type" value="Genomic_DNA"/>
</dbReference>
<dbReference type="AlphaFoldDB" id="A0A1G1Z2H7"/>
<feature type="domain" description="Peptidase S74" evidence="3">
    <location>
        <begin position="384"/>
        <end position="476"/>
    </location>
</feature>
<keyword evidence="2" id="KW-1133">Transmembrane helix</keyword>
<dbReference type="Pfam" id="PF13884">
    <property type="entry name" value="Peptidase_S74"/>
    <property type="match status" value="1"/>
</dbReference>
<feature type="transmembrane region" description="Helical" evidence="2">
    <location>
        <begin position="12"/>
        <end position="35"/>
    </location>
</feature>